<dbReference type="EMBL" id="MCBQ01003836">
    <property type="protein sequence ID" value="RKF81169.1"/>
    <property type="molecule type" value="Genomic_DNA"/>
</dbReference>
<sequence>MCSEAWANTKASIIHNFFQHLAIRTPPSYARIICEVMIEEPALIQELNQQIRQFAFSNPMEINFLLSQPAENGTSILLTDEEIVQQSNR</sequence>
<protein>
    <submittedName>
        <fullName evidence="1">Uncharacterized protein</fullName>
    </submittedName>
</protein>
<keyword evidence="2" id="KW-1185">Reference proteome</keyword>
<organism evidence="1 2">
    <name type="scientific">Golovinomyces cichoracearum</name>
    <dbReference type="NCBI Taxonomy" id="62708"/>
    <lineage>
        <taxon>Eukaryota</taxon>
        <taxon>Fungi</taxon>
        <taxon>Dikarya</taxon>
        <taxon>Ascomycota</taxon>
        <taxon>Pezizomycotina</taxon>
        <taxon>Leotiomycetes</taxon>
        <taxon>Erysiphales</taxon>
        <taxon>Erysiphaceae</taxon>
        <taxon>Golovinomyces</taxon>
    </lineage>
</organism>
<proteinExistence type="predicted"/>
<dbReference type="Proteomes" id="UP000283383">
    <property type="component" value="Unassembled WGS sequence"/>
</dbReference>
<name>A0A420J2Z9_9PEZI</name>
<comment type="caution">
    <text evidence="1">The sequence shown here is derived from an EMBL/GenBank/DDBJ whole genome shotgun (WGS) entry which is preliminary data.</text>
</comment>
<evidence type="ECO:0000313" key="1">
    <source>
        <dbReference type="EMBL" id="RKF81169.1"/>
    </source>
</evidence>
<dbReference type="AlphaFoldDB" id="A0A420J2Z9"/>
<gene>
    <name evidence="1" type="ORF">GcM3_038017</name>
</gene>
<accession>A0A420J2Z9</accession>
<evidence type="ECO:0000313" key="2">
    <source>
        <dbReference type="Proteomes" id="UP000283383"/>
    </source>
</evidence>
<reference evidence="1 2" key="1">
    <citation type="journal article" date="2018" name="BMC Genomics">
        <title>Comparative genome analyses reveal sequence features reflecting distinct modes of host-adaptation between dicot and monocot powdery mildew.</title>
        <authorList>
            <person name="Wu Y."/>
            <person name="Ma X."/>
            <person name="Pan Z."/>
            <person name="Kale S.D."/>
            <person name="Song Y."/>
            <person name="King H."/>
            <person name="Zhang Q."/>
            <person name="Presley C."/>
            <person name="Deng X."/>
            <person name="Wei C.I."/>
            <person name="Xiao S."/>
        </authorList>
    </citation>
    <scope>NUCLEOTIDE SEQUENCE [LARGE SCALE GENOMIC DNA]</scope>
    <source>
        <strain evidence="1">UMSG3</strain>
    </source>
</reference>